<reference evidence="1 2" key="1">
    <citation type="submission" date="2020-10" db="EMBL/GenBank/DDBJ databases">
        <title>Sequencing the genomes of 1000 actinobacteria strains.</title>
        <authorList>
            <person name="Klenk H.-P."/>
        </authorList>
    </citation>
    <scope>NUCLEOTIDE SEQUENCE [LARGE SCALE GENOMIC DNA]</scope>
    <source>
        <strain evidence="1 2">DSM 43748</strain>
    </source>
</reference>
<comment type="caution">
    <text evidence="1">The sequence shown here is derived from an EMBL/GenBank/DDBJ whole genome shotgun (WGS) entry which is preliminary data.</text>
</comment>
<keyword evidence="2" id="KW-1185">Reference proteome</keyword>
<evidence type="ECO:0000313" key="1">
    <source>
        <dbReference type="EMBL" id="MBE1563463.1"/>
    </source>
</evidence>
<sequence>MLAMIVLIVVMVVAITAFELCMSCPHDRKEVETAGRE</sequence>
<dbReference type="EMBL" id="JADBEF010000001">
    <property type="protein sequence ID" value="MBE1563463.1"/>
    <property type="molecule type" value="Genomic_DNA"/>
</dbReference>
<protein>
    <submittedName>
        <fullName evidence="1">Uncharacterized protein</fullName>
    </submittedName>
</protein>
<gene>
    <name evidence="1" type="ORF">H4W81_006242</name>
</gene>
<dbReference type="Proteomes" id="UP000661607">
    <property type="component" value="Unassembled WGS sequence"/>
</dbReference>
<evidence type="ECO:0000313" key="2">
    <source>
        <dbReference type="Proteomes" id="UP000661607"/>
    </source>
</evidence>
<organism evidence="1 2">
    <name type="scientific">Nonomuraea africana</name>
    <dbReference type="NCBI Taxonomy" id="46171"/>
    <lineage>
        <taxon>Bacteria</taxon>
        <taxon>Bacillati</taxon>
        <taxon>Actinomycetota</taxon>
        <taxon>Actinomycetes</taxon>
        <taxon>Streptosporangiales</taxon>
        <taxon>Streptosporangiaceae</taxon>
        <taxon>Nonomuraea</taxon>
    </lineage>
</organism>
<name>A0ABR9KN66_9ACTN</name>
<proteinExistence type="predicted"/>
<accession>A0ABR9KN66</accession>